<protein>
    <recommendedName>
        <fullName evidence="5">WD40 repeat domain-containing protein</fullName>
    </recommendedName>
</protein>
<evidence type="ECO:0000313" key="4">
    <source>
        <dbReference type="Proteomes" id="UP001597351"/>
    </source>
</evidence>
<organism evidence="3 4">
    <name type="scientific">Nocardioides aestuarii</name>
    <dbReference type="NCBI Taxonomy" id="252231"/>
    <lineage>
        <taxon>Bacteria</taxon>
        <taxon>Bacillati</taxon>
        <taxon>Actinomycetota</taxon>
        <taxon>Actinomycetes</taxon>
        <taxon>Propionibacteriales</taxon>
        <taxon>Nocardioidaceae</taxon>
        <taxon>Nocardioides</taxon>
    </lineage>
</organism>
<feature type="signal peptide" evidence="2">
    <location>
        <begin position="1"/>
        <end position="18"/>
    </location>
</feature>
<gene>
    <name evidence="3" type="ORF">ACFSDE_02200</name>
</gene>
<evidence type="ECO:0000256" key="2">
    <source>
        <dbReference type="SAM" id="SignalP"/>
    </source>
</evidence>
<accession>A0ABW4TG41</accession>
<evidence type="ECO:0000313" key="3">
    <source>
        <dbReference type="EMBL" id="MFD1945587.1"/>
    </source>
</evidence>
<sequence length="324" mass="34970">MSTLLTTFVAAVAGLGLMAPTVPPTSVPDGRDTTTVDLTRPGTLTRGDDVRTPHLEGNVVVDGDRRIEVRNVMSLLGRTGDDYVVSTRSRRGKYRVKRVSVTSEQWVLLEGKDALGVDLSSDGQHLLRNDNRRRATISVYDASDGSPVASGRFRGYGYVLDADGGTAVVSSWAGEGRAVSWDFVEGGRTLVAKKDAYLADISTDRLATFTADPYLDGCTEVSTLSAPDDLLWESCRQKVATFSPDGQRMVTMHILTDGVGPGEVDLRNVDGSTLVTYTSRWFGGIDWEDDDTLLLDANSRRNGATVRCDLDVCELASDVAPSNP</sequence>
<dbReference type="SUPFAM" id="SSF82171">
    <property type="entry name" value="DPP6 N-terminal domain-like"/>
    <property type="match status" value="1"/>
</dbReference>
<name>A0ABW4TG41_9ACTN</name>
<dbReference type="RefSeq" id="WP_343915513.1">
    <property type="nucleotide sequence ID" value="NZ_BAAAJT010000002.1"/>
</dbReference>
<feature type="region of interest" description="Disordered" evidence="1">
    <location>
        <begin position="23"/>
        <end position="48"/>
    </location>
</feature>
<dbReference type="Proteomes" id="UP001597351">
    <property type="component" value="Unassembled WGS sequence"/>
</dbReference>
<feature type="chain" id="PRO_5047069707" description="WD40 repeat domain-containing protein" evidence="2">
    <location>
        <begin position="19"/>
        <end position="324"/>
    </location>
</feature>
<dbReference type="EMBL" id="JBHUGD010000001">
    <property type="protein sequence ID" value="MFD1945587.1"/>
    <property type="molecule type" value="Genomic_DNA"/>
</dbReference>
<reference evidence="4" key="1">
    <citation type="journal article" date="2019" name="Int. J. Syst. Evol. Microbiol.">
        <title>The Global Catalogue of Microorganisms (GCM) 10K type strain sequencing project: providing services to taxonomists for standard genome sequencing and annotation.</title>
        <authorList>
            <consortium name="The Broad Institute Genomics Platform"/>
            <consortium name="The Broad Institute Genome Sequencing Center for Infectious Disease"/>
            <person name="Wu L."/>
            <person name="Ma J."/>
        </authorList>
    </citation>
    <scope>NUCLEOTIDE SEQUENCE [LARGE SCALE GENOMIC DNA]</scope>
    <source>
        <strain evidence="4">CGMCC 1.12477</strain>
    </source>
</reference>
<proteinExistence type="predicted"/>
<keyword evidence="2" id="KW-0732">Signal</keyword>
<evidence type="ECO:0008006" key="5">
    <source>
        <dbReference type="Google" id="ProtNLM"/>
    </source>
</evidence>
<keyword evidence="4" id="KW-1185">Reference proteome</keyword>
<comment type="caution">
    <text evidence="3">The sequence shown here is derived from an EMBL/GenBank/DDBJ whole genome shotgun (WGS) entry which is preliminary data.</text>
</comment>
<evidence type="ECO:0000256" key="1">
    <source>
        <dbReference type="SAM" id="MobiDB-lite"/>
    </source>
</evidence>